<gene>
    <name evidence="6" type="ORF">BGW36DRAFT_358135</name>
</gene>
<evidence type="ECO:0000256" key="1">
    <source>
        <dbReference type="ARBA" id="ARBA00004141"/>
    </source>
</evidence>
<dbReference type="Pfam" id="PF07690">
    <property type="entry name" value="MFS_1"/>
    <property type="match status" value="1"/>
</dbReference>
<comment type="subcellular location">
    <subcellularLocation>
        <location evidence="1">Membrane</location>
        <topology evidence="1">Multi-pass membrane protein</topology>
    </subcellularLocation>
</comment>
<dbReference type="Gene3D" id="1.20.1250.20">
    <property type="entry name" value="MFS general substrate transporter like domains"/>
    <property type="match status" value="1"/>
</dbReference>
<dbReference type="AlphaFoldDB" id="A0AAD4Q1J4"/>
<evidence type="ECO:0000313" key="6">
    <source>
        <dbReference type="EMBL" id="KAH8698608.1"/>
    </source>
</evidence>
<accession>A0AAD4Q1J4</accession>
<dbReference type="PANTHER" id="PTHR23501:SF87">
    <property type="entry name" value="SIDEROPHORE IRON TRANSPORTER 2"/>
    <property type="match status" value="1"/>
</dbReference>
<feature type="transmembrane region" description="Helical" evidence="5">
    <location>
        <begin position="58"/>
        <end position="77"/>
    </location>
</feature>
<evidence type="ECO:0000256" key="5">
    <source>
        <dbReference type="SAM" id="Phobius"/>
    </source>
</evidence>
<feature type="transmembrane region" description="Helical" evidence="5">
    <location>
        <begin position="359"/>
        <end position="379"/>
    </location>
</feature>
<dbReference type="InterPro" id="IPR011701">
    <property type="entry name" value="MFS"/>
</dbReference>
<dbReference type="RefSeq" id="XP_046073072.1">
    <property type="nucleotide sequence ID" value="XM_046213940.1"/>
</dbReference>
<feature type="transmembrane region" description="Helical" evidence="5">
    <location>
        <begin position="527"/>
        <end position="545"/>
    </location>
</feature>
<keyword evidence="7" id="KW-1185">Reference proteome</keyword>
<keyword evidence="2 5" id="KW-0812">Transmembrane</keyword>
<feature type="transmembrane region" description="Helical" evidence="5">
    <location>
        <begin position="450"/>
        <end position="473"/>
    </location>
</feature>
<evidence type="ECO:0000313" key="7">
    <source>
        <dbReference type="Proteomes" id="UP001201262"/>
    </source>
</evidence>
<proteinExistence type="predicted"/>
<dbReference type="PANTHER" id="PTHR23501">
    <property type="entry name" value="MAJOR FACILITATOR SUPERFAMILY"/>
    <property type="match status" value="1"/>
</dbReference>
<dbReference type="InterPro" id="IPR036259">
    <property type="entry name" value="MFS_trans_sf"/>
</dbReference>
<dbReference type="EMBL" id="JAJTJA010000005">
    <property type="protein sequence ID" value="KAH8698608.1"/>
    <property type="molecule type" value="Genomic_DNA"/>
</dbReference>
<dbReference type="Proteomes" id="UP001201262">
    <property type="component" value="Unassembled WGS sequence"/>
</dbReference>
<feature type="transmembrane region" description="Helical" evidence="5">
    <location>
        <begin position="386"/>
        <end position="405"/>
    </location>
</feature>
<dbReference type="GO" id="GO:0015343">
    <property type="term" value="F:siderophore-iron transmembrane transporter activity"/>
    <property type="evidence" value="ECO:0007669"/>
    <property type="project" value="TreeGrafter"/>
</dbReference>
<dbReference type="GO" id="GO:0005886">
    <property type="term" value="C:plasma membrane"/>
    <property type="evidence" value="ECO:0007669"/>
    <property type="project" value="TreeGrafter"/>
</dbReference>
<feature type="transmembrane region" description="Helical" evidence="5">
    <location>
        <begin position="195"/>
        <end position="215"/>
    </location>
</feature>
<dbReference type="GeneID" id="70244227"/>
<keyword evidence="3 5" id="KW-1133">Transmembrane helix</keyword>
<reference evidence="6" key="1">
    <citation type="submission" date="2021-12" db="EMBL/GenBank/DDBJ databases">
        <title>Convergent genome expansion in fungi linked to evolution of root-endophyte symbiosis.</title>
        <authorList>
            <consortium name="DOE Joint Genome Institute"/>
            <person name="Ke Y.-H."/>
            <person name="Bonito G."/>
            <person name="Liao H.-L."/>
            <person name="Looney B."/>
            <person name="Rojas-Flechas A."/>
            <person name="Nash J."/>
            <person name="Hameed K."/>
            <person name="Schadt C."/>
            <person name="Martin F."/>
            <person name="Crous P.W."/>
            <person name="Miettinen O."/>
            <person name="Magnuson J.K."/>
            <person name="Labbe J."/>
            <person name="Jacobson D."/>
            <person name="Doktycz M.J."/>
            <person name="Veneault-Fourrey C."/>
            <person name="Kuo A."/>
            <person name="Mondo S."/>
            <person name="Calhoun S."/>
            <person name="Riley R."/>
            <person name="Ohm R."/>
            <person name="LaButti K."/>
            <person name="Andreopoulos B."/>
            <person name="Pangilinan J."/>
            <person name="Nolan M."/>
            <person name="Tritt A."/>
            <person name="Clum A."/>
            <person name="Lipzen A."/>
            <person name="Daum C."/>
            <person name="Barry K."/>
            <person name="Grigoriev I.V."/>
            <person name="Vilgalys R."/>
        </authorList>
    </citation>
    <scope>NUCLEOTIDE SEQUENCE</scope>
    <source>
        <strain evidence="6">PMI_201</strain>
    </source>
</reference>
<feature type="transmembrane region" description="Helical" evidence="5">
    <location>
        <begin position="277"/>
        <end position="294"/>
    </location>
</feature>
<keyword evidence="4 5" id="KW-0472">Membrane</keyword>
<feature type="transmembrane region" description="Helical" evidence="5">
    <location>
        <begin position="98"/>
        <end position="118"/>
    </location>
</feature>
<evidence type="ECO:0000256" key="3">
    <source>
        <dbReference type="ARBA" id="ARBA00022989"/>
    </source>
</evidence>
<evidence type="ECO:0000256" key="4">
    <source>
        <dbReference type="ARBA" id="ARBA00023136"/>
    </source>
</evidence>
<dbReference type="SUPFAM" id="SSF103473">
    <property type="entry name" value="MFS general substrate transporter"/>
    <property type="match status" value="1"/>
</dbReference>
<feature type="transmembrane region" description="Helical" evidence="5">
    <location>
        <begin position="246"/>
        <end position="265"/>
    </location>
</feature>
<protein>
    <submittedName>
        <fullName evidence="6">Siderophore iron transporter</fullName>
    </submittedName>
</protein>
<name>A0AAD4Q1J4_9EURO</name>
<sequence length="592" mass="63661">MTSPGLPEDPKAFDMKAISQDAADVESVAIADGKSLSEDKKQLPGLADLDGIQRSWNLQNLIVIWISALLMSFATNLNNQTSSSFASYATSDFASAPLLGTVTVVQAVASAVALQPLARLADVYGRFEMLSISVILLTIGEIMIASSKSVGVYAGAQVFWAFGYIGISLMLQILAGDTSDLHNRALINAIPIAPSLVTCWSSIPVISLPILASLYHNKRKGTMLRKEEGTYKPRNHVQNFLQLDPLGLILFGAGLALVLIPISLAPSNENNWKTTHTIVELVIGSVCLIALVIWETKWARWPILSMKVLKNRTVIFGLIGPSANKTSAMFINYSGLYILQSYLLMYELIAANLSVNAATNIYILIPFAGSLGQLMSGLLVKYLKRYKWVVVSGYGLIVLGMGLTYKYVNGNGQMPQLVVSQLILGIGEGFVMTTQFGIQASIDQSEMAAGTALFTTSVAVGNAVGAAIAGGMWTTLLPRKLSANLPAQDASYMEEIAASITSALSFEWGTPTRDAINNSFTSTFRDMILVGLILVAVAFLCSLLLQNFNISEVDSNREYKGIVIGKTGAVDALKDKVNMGHAEKHPTTKEDA</sequence>
<feature type="transmembrane region" description="Helical" evidence="5">
    <location>
        <begin position="152"/>
        <end position="175"/>
    </location>
</feature>
<feature type="transmembrane region" description="Helical" evidence="5">
    <location>
        <begin position="314"/>
        <end position="339"/>
    </location>
</feature>
<organism evidence="6 7">
    <name type="scientific">Talaromyces proteolyticus</name>
    <dbReference type="NCBI Taxonomy" id="1131652"/>
    <lineage>
        <taxon>Eukaryota</taxon>
        <taxon>Fungi</taxon>
        <taxon>Dikarya</taxon>
        <taxon>Ascomycota</taxon>
        <taxon>Pezizomycotina</taxon>
        <taxon>Eurotiomycetes</taxon>
        <taxon>Eurotiomycetidae</taxon>
        <taxon>Eurotiales</taxon>
        <taxon>Trichocomaceae</taxon>
        <taxon>Talaromyces</taxon>
        <taxon>Talaromyces sect. Bacilispori</taxon>
    </lineage>
</organism>
<evidence type="ECO:0000256" key="2">
    <source>
        <dbReference type="ARBA" id="ARBA00022692"/>
    </source>
</evidence>
<feature type="transmembrane region" description="Helical" evidence="5">
    <location>
        <begin position="124"/>
        <end position="145"/>
    </location>
</feature>
<comment type="caution">
    <text evidence="6">The sequence shown here is derived from an EMBL/GenBank/DDBJ whole genome shotgun (WGS) entry which is preliminary data.</text>
</comment>
<feature type="transmembrane region" description="Helical" evidence="5">
    <location>
        <begin position="417"/>
        <end position="438"/>
    </location>
</feature>